<evidence type="ECO:0000313" key="2">
    <source>
        <dbReference type="Proteomes" id="UP000734854"/>
    </source>
</evidence>
<dbReference type="PANTHER" id="PTHR20961:SF97">
    <property type="entry name" value="ALPHA-1,3-ARABINOSYLTRANSFERASE XAT3"/>
    <property type="match status" value="1"/>
</dbReference>
<dbReference type="AlphaFoldDB" id="A0A8J5LFD9"/>
<gene>
    <name evidence="1" type="ORF">ZIOFF_030732</name>
</gene>
<dbReference type="Proteomes" id="UP000734854">
    <property type="component" value="Unassembled WGS sequence"/>
</dbReference>
<dbReference type="EMBL" id="JACMSC010000008">
    <property type="protein sequence ID" value="KAG6512607.1"/>
    <property type="molecule type" value="Genomic_DNA"/>
</dbReference>
<sequence>MDGKNVHGRMIRVNYATDQTGEFHGGGYGGSYGSGGYGGGGGAFGALHAESKLSMQYSLFEGHAKLLLVPSPAQDLPDQQLTIELLLHAVSINSHAFCLPSLVIHTELRRKQSATGIYSHVLFFSKQKGGAVCYSDAVGELCADEFSACLCSEAAAGDDGDEEGLHLPSPAEGLVLEEASKEPPKPIDEELAPLVEEPLPTPLVPIEELVVAAEDDGVKTVKAIERMIIPVVLVHQANSSSEDDGASAYRYLPVLHKLSKFLVIDYDKDKEVHCFSKVVLSLCLHKELNINPARTPNGYFMVDIAEFLRQAFSLERDATSNIEEFAGVHGSGLTNLVFLLSNATVIQLVSWGSLEWMAILDFREPAKDMKLNYVHPPAWVMMSTFMDNHNVKLDIKKFKNADAVAPNNKALCLMYSRGMSDSIKVLEGVLERVPTAAWRYWSCIFAACEVVVWVLDDDVDGLDALVMGTTAVAGGATSSVPASMSATTITSSVSSASSTINSACHALDQIDDELCSFPRHPSIPWVNFCRQVSSGEGLYFSRMQHNRTLSSGRDVAFSPSKLQMGKQKGGAVCYSDAVGELCADEFSACLCSEAAAGDDGDEEGLHLSSPAEGRGPHSGIWLHRWISKQWQTLSSNQALDVGENWGEIYI</sequence>
<accession>A0A8J5LFD9</accession>
<evidence type="ECO:0000313" key="1">
    <source>
        <dbReference type="EMBL" id="KAG6512607.1"/>
    </source>
</evidence>
<dbReference type="PANTHER" id="PTHR20961">
    <property type="entry name" value="GLYCOSYLTRANSFERASE"/>
    <property type="match status" value="1"/>
</dbReference>
<name>A0A8J5LFD9_ZINOF</name>
<comment type="caution">
    <text evidence="1">The sequence shown here is derived from an EMBL/GenBank/DDBJ whole genome shotgun (WGS) entry which is preliminary data.</text>
</comment>
<protein>
    <submittedName>
        <fullName evidence="1">Uncharacterized protein</fullName>
    </submittedName>
</protein>
<dbReference type="InterPro" id="IPR007657">
    <property type="entry name" value="Glycosyltransferase_61"/>
</dbReference>
<keyword evidence="2" id="KW-1185">Reference proteome</keyword>
<reference evidence="1 2" key="1">
    <citation type="submission" date="2020-08" db="EMBL/GenBank/DDBJ databases">
        <title>Plant Genome Project.</title>
        <authorList>
            <person name="Zhang R.-G."/>
        </authorList>
    </citation>
    <scope>NUCLEOTIDE SEQUENCE [LARGE SCALE GENOMIC DNA]</scope>
    <source>
        <tissue evidence="1">Rhizome</tissue>
    </source>
</reference>
<proteinExistence type="predicted"/>
<dbReference type="GO" id="GO:0016757">
    <property type="term" value="F:glycosyltransferase activity"/>
    <property type="evidence" value="ECO:0007669"/>
    <property type="project" value="InterPro"/>
</dbReference>
<organism evidence="1 2">
    <name type="scientific">Zingiber officinale</name>
    <name type="common">Ginger</name>
    <name type="synonym">Amomum zingiber</name>
    <dbReference type="NCBI Taxonomy" id="94328"/>
    <lineage>
        <taxon>Eukaryota</taxon>
        <taxon>Viridiplantae</taxon>
        <taxon>Streptophyta</taxon>
        <taxon>Embryophyta</taxon>
        <taxon>Tracheophyta</taxon>
        <taxon>Spermatophyta</taxon>
        <taxon>Magnoliopsida</taxon>
        <taxon>Liliopsida</taxon>
        <taxon>Zingiberales</taxon>
        <taxon>Zingiberaceae</taxon>
        <taxon>Zingiber</taxon>
    </lineage>
</organism>